<dbReference type="Proteomes" id="UP000030185">
    <property type="component" value="Unassembled WGS sequence"/>
</dbReference>
<proteinExistence type="predicted"/>
<evidence type="ECO:0000256" key="1">
    <source>
        <dbReference type="SAM" id="Phobius"/>
    </source>
</evidence>
<keyword evidence="1" id="KW-0472">Membrane</keyword>
<keyword evidence="1" id="KW-1133">Transmembrane helix</keyword>
<name>A0A098LD55_9BACT</name>
<feature type="transmembrane region" description="Helical" evidence="1">
    <location>
        <begin position="89"/>
        <end position="109"/>
    </location>
</feature>
<evidence type="ECO:0000313" key="3">
    <source>
        <dbReference type="Proteomes" id="UP000030185"/>
    </source>
</evidence>
<evidence type="ECO:0000313" key="2">
    <source>
        <dbReference type="EMBL" id="GAL84840.1"/>
    </source>
</evidence>
<organism evidence="2 3">
    <name type="scientific">Sporocytophaga myxococcoides</name>
    <dbReference type="NCBI Taxonomy" id="153721"/>
    <lineage>
        <taxon>Bacteria</taxon>
        <taxon>Pseudomonadati</taxon>
        <taxon>Bacteroidota</taxon>
        <taxon>Cytophagia</taxon>
        <taxon>Cytophagales</taxon>
        <taxon>Cytophagaceae</taxon>
        <taxon>Sporocytophaga</taxon>
    </lineage>
</organism>
<reference evidence="2 3" key="1">
    <citation type="submission" date="2014-09" db="EMBL/GenBank/DDBJ databases">
        <title>Sporocytophaga myxococcoides PG-01 genome sequencing.</title>
        <authorList>
            <person name="Liu L."/>
            <person name="Gao P.J."/>
            <person name="Chen G.J."/>
            <person name="Wang L.S."/>
        </authorList>
    </citation>
    <scope>NUCLEOTIDE SEQUENCE [LARGE SCALE GENOMIC DNA]</scope>
    <source>
        <strain evidence="2 3">PG-01</strain>
    </source>
</reference>
<keyword evidence="3" id="KW-1185">Reference proteome</keyword>
<sequence>MKEAKGKQGKPEVWITMAETGQFRVAYGNNKTMKEVSSLIKKDDAITIYLKKAQNAFIDLGNDNDVLQLVKNGVIIYSLDIPQKNFQKYFMFSAIMSILLPLGCVFYWVKSRSNMMANLHHPTI</sequence>
<dbReference type="EMBL" id="BBLT01000003">
    <property type="protein sequence ID" value="GAL84840.1"/>
    <property type="molecule type" value="Genomic_DNA"/>
</dbReference>
<gene>
    <name evidence="2" type="ORF">MYP_2068</name>
</gene>
<dbReference type="AlphaFoldDB" id="A0A098LD55"/>
<keyword evidence="1" id="KW-0812">Transmembrane</keyword>
<comment type="caution">
    <text evidence="2">The sequence shown here is derived from an EMBL/GenBank/DDBJ whole genome shotgun (WGS) entry which is preliminary data.</text>
</comment>
<protein>
    <submittedName>
        <fullName evidence="2">Uncharacterized protein</fullName>
    </submittedName>
</protein>
<accession>A0A098LD55</accession>